<proteinExistence type="predicted"/>
<accession>A0ABN1GWM0</accession>
<dbReference type="RefSeq" id="WP_343792756.1">
    <property type="nucleotide sequence ID" value="NZ_BAAAGA010000004.1"/>
</dbReference>
<evidence type="ECO:0008006" key="3">
    <source>
        <dbReference type="Google" id="ProtNLM"/>
    </source>
</evidence>
<keyword evidence="2" id="KW-1185">Reference proteome</keyword>
<evidence type="ECO:0000313" key="2">
    <source>
        <dbReference type="Proteomes" id="UP001501352"/>
    </source>
</evidence>
<dbReference type="Proteomes" id="UP001501352">
    <property type="component" value="Unassembled WGS sequence"/>
</dbReference>
<name>A0ABN1GWM0_9CAUL</name>
<evidence type="ECO:0000313" key="1">
    <source>
        <dbReference type="EMBL" id="GAA0621964.1"/>
    </source>
</evidence>
<sequence length="249" mass="26790">MRSGGLVIGLAALSIGGPAAADAWTRPKGEGLAILKYEDMRADRGFDPAGDLADLPAERRDRTASIFAEYGLTDRLTVRFKGEWQSGEDAFVDYDGRGPVEIGLNWQVWRDDRTAVALYGGVADGGEGRNAGYAAPGVGERDWEVRAAGGRSFGATFVELQAARRFRDGLPDETRLDATVGAHVGADWMLLGQAFGGQTEGGDARWLSLEASVVRHFGDWSVQAGWRDAVAGRETPDSSGLVVALWRRF</sequence>
<comment type="caution">
    <text evidence="1">The sequence shown here is derived from an EMBL/GenBank/DDBJ whole genome shotgun (WGS) entry which is preliminary data.</text>
</comment>
<dbReference type="EMBL" id="BAAAGA010000004">
    <property type="protein sequence ID" value="GAA0621964.1"/>
    <property type="molecule type" value="Genomic_DNA"/>
</dbReference>
<gene>
    <name evidence="1" type="ORF">GCM10009422_17300</name>
</gene>
<protein>
    <recommendedName>
        <fullName evidence="3">Copper resistance protein CopB</fullName>
    </recommendedName>
</protein>
<reference evidence="1 2" key="1">
    <citation type="journal article" date="2019" name="Int. J. Syst. Evol. Microbiol.">
        <title>The Global Catalogue of Microorganisms (GCM) 10K type strain sequencing project: providing services to taxonomists for standard genome sequencing and annotation.</title>
        <authorList>
            <consortium name="The Broad Institute Genomics Platform"/>
            <consortium name="The Broad Institute Genome Sequencing Center for Infectious Disease"/>
            <person name="Wu L."/>
            <person name="Ma J."/>
        </authorList>
    </citation>
    <scope>NUCLEOTIDE SEQUENCE [LARGE SCALE GENOMIC DNA]</scope>
    <source>
        <strain evidence="1 2">JCM 12928</strain>
    </source>
</reference>
<organism evidence="1 2">
    <name type="scientific">Brevundimonas kwangchunensis</name>
    <dbReference type="NCBI Taxonomy" id="322163"/>
    <lineage>
        <taxon>Bacteria</taxon>
        <taxon>Pseudomonadati</taxon>
        <taxon>Pseudomonadota</taxon>
        <taxon>Alphaproteobacteria</taxon>
        <taxon>Caulobacterales</taxon>
        <taxon>Caulobacteraceae</taxon>
        <taxon>Brevundimonas</taxon>
    </lineage>
</organism>